<evidence type="ECO:0000313" key="3">
    <source>
        <dbReference type="Proteomes" id="UP000785171"/>
    </source>
</evidence>
<keyword evidence="1" id="KW-0732">Signal</keyword>
<evidence type="ECO:0000256" key="1">
    <source>
        <dbReference type="SAM" id="SignalP"/>
    </source>
</evidence>
<comment type="caution">
    <text evidence="2">The sequence shown here is derived from an EMBL/GenBank/DDBJ whole genome shotgun (WGS) entry which is preliminary data.</text>
</comment>
<sequence length="451" mass="52345">MRAMCRVLLMSAVCLVASFNAVSAVTTTDFDQTDPSNAFSDGALLTQSRTAAVKYNNSPRFLRAFVTAELSTDSEERGISSAIAKLEAKLKATLKKMGITPALLTKIKRRIRYYFWNQMWNIRYTIWLKKKVTPEQMYEKLSVRYTSGPYHKNYRIYVKYLRMYEYYYGPAYNPLIIYGPKNKILILDTNIRAGSPIHRPIHLHKDQHSRKDTLLGMKNKVLEDGAKFLRDRLPCVDPCKPMREDHGYEVSNGDFYASYICTMQFENSVKEVYDILLGYFSSIEISVSEKLGNITVREDDDSMAPGITTNRMVSTTIGGLRMESNTVYFSRYDEGDEEVGHQNGYGIFVADYVDEDELNPYHPHERIRRDFSTVLELTSYPIKHGVRTRSENTKEGHVVVLTRWVHSKTYHPEYEIPQTGWLEMRDNTERWIQTLHHTMMERLSPVVCCRR</sequence>
<reference evidence="2" key="2">
    <citation type="submission" date="2020-06" db="EMBL/GenBank/DDBJ databases">
        <authorList>
            <person name="Studholme D.J."/>
        </authorList>
    </citation>
    <scope>NUCLEOTIDE SEQUENCE</scope>
    <source>
        <strain evidence="2">NZFS 2646</strain>
    </source>
</reference>
<proteinExistence type="predicted"/>
<organism evidence="2 3">
    <name type="scientific">Phytophthora kernoviae</name>
    <dbReference type="NCBI Taxonomy" id="325452"/>
    <lineage>
        <taxon>Eukaryota</taxon>
        <taxon>Sar</taxon>
        <taxon>Stramenopiles</taxon>
        <taxon>Oomycota</taxon>
        <taxon>Peronosporomycetes</taxon>
        <taxon>Peronosporales</taxon>
        <taxon>Peronosporaceae</taxon>
        <taxon>Phytophthora</taxon>
    </lineage>
</organism>
<evidence type="ECO:0000313" key="2">
    <source>
        <dbReference type="EMBL" id="KAG2508665.1"/>
    </source>
</evidence>
<gene>
    <name evidence="2" type="ORF">JM16_008769</name>
</gene>
<reference evidence="2" key="1">
    <citation type="journal article" date="2015" name="Genom Data">
        <title>Genome sequences of six Phytophthora species associated with forests in New Zealand.</title>
        <authorList>
            <person name="Studholme D.J."/>
            <person name="McDougal R.L."/>
            <person name="Sambles C."/>
            <person name="Hansen E."/>
            <person name="Hardy G."/>
            <person name="Grant M."/>
            <person name="Ganley R.J."/>
            <person name="Williams N.M."/>
        </authorList>
    </citation>
    <scope>NUCLEOTIDE SEQUENCE</scope>
    <source>
        <strain evidence="2">NZFS 2646</strain>
    </source>
</reference>
<feature type="chain" id="PRO_5035950037" description="Fe2OG dioxygenase domain-containing protein" evidence="1">
    <location>
        <begin position="25"/>
        <end position="451"/>
    </location>
</feature>
<feature type="signal peptide" evidence="1">
    <location>
        <begin position="1"/>
        <end position="24"/>
    </location>
</feature>
<dbReference type="Proteomes" id="UP000785171">
    <property type="component" value="Unassembled WGS sequence"/>
</dbReference>
<name>A0A8T0LKX1_9STRA</name>
<protein>
    <recommendedName>
        <fullName evidence="4">Fe2OG dioxygenase domain-containing protein</fullName>
    </recommendedName>
</protein>
<accession>A0A8T0LKX1</accession>
<dbReference type="EMBL" id="JPWV03000553">
    <property type="protein sequence ID" value="KAG2508665.1"/>
    <property type="molecule type" value="Genomic_DNA"/>
</dbReference>
<dbReference type="AlphaFoldDB" id="A0A8T0LKX1"/>
<evidence type="ECO:0008006" key="4">
    <source>
        <dbReference type="Google" id="ProtNLM"/>
    </source>
</evidence>